<dbReference type="Proteomes" id="UP000284219">
    <property type="component" value="Unassembled WGS sequence"/>
</dbReference>
<comment type="similarity">
    <text evidence="2 10">Belongs to the phosphoenolpyruvate carboxykinase (ATP) family.</text>
</comment>
<name>A0A419SEQ1_9BACL</name>
<feature type="binding site" evidence="10">
    <location>
        <position position="202"/>
    </location>
    <ligand>
        <name>ATP</name>
        <dbReference type="ChEBI" id="CHEBI:30616"/>
    </ligand>
</feature>
<comment type="cofactor">
    <cofactor evidence="10">
        <name>Mn(2+)</name>
        <dbReference type="ChEBI" id="CHEBI:29035"/>
    </cofactor>
    <text evidence="10">Binds 1 Mn(2+) ion per subunit.</text>
</comment>
<dbReference type="OrthoDB" id="9806325at2"/>
<evidence type="ECO:0000256" key="2">
    <source>
        <dbReference type="ARBA" id="ARBA00006052"/>
    </source>
</evidence>
<evidence type="ECO:0000313" key="11">
    <source>
        <dbReference type="EMBL" id="RKD21737.1"/>
    </source>
</evidence>
<dbReference type="GO" id="GO:0005524">
    <property type="term" value="F:ATP binding"/>
    <property type="evidence" value="ECO:0007669"/>
    <property type="project" value="UniProtKB-UniRule"/>
</dbReference>
<dbReference type="PIRSF" id="PIRSF006294">
    <property type="entry name" value="PEP_crbxkin"/>
    <property type="match status" value="1"/>
</dbReference>
<dbReference type="PANTHER" id="PTHR30031:SF0">
    <property type="entry name" value="PHOSPHOENOLPYRUVATE CARBOXYKINASE (ATP)"/>
    <property type="match status" value="1"/>
</dbReference>
<feature type="binding site" evidence="10">
    <location>
        <begin position="237"/>
        <end position="245"/>
    </location>
    <ligand>
        <name>ATP</name>
        <dbReference type="ChEBI" id="CHEBI:30616"/>
    </ligand>
</feature>
<feature type="binding site" evidence="10">
    <location>
        <position position="202"/>
    </location>
    <ligand>
        <name>substrate</name>
    </ligand>
</feature>
<evidence type="ECO:0000256" key="6">
    <source>
        <dbReference type="ARBA" id="ARBA00022793"/>
    </source>
</evidence>
<dbReference type="PANTHER" id="PTHR30031">
    <property type="entry name" value="PHOSPHOENOLPYRUVATE CARBOXYKINASE ATP"/>
    <property type="match status" value="1"/>
</dbReference>
<dbReference type="GO" id="GO:0005829">
    <property type="term" value="C:cytosol"/>
    <property type="evidence" value="ECO:0007669"/>
    <property type="project" value="TreeGrafter"/>
</dbReference>
<feature type="binding site" evidence="10">
    <location>
        <position position="221"/>
    </location>
    <ligand>
        <name>Mn(2+)</name>
        <dbReference type="ChEBI" id="CHEBI:29035"/>
    </ligand>
</feature>
<feature type="binding site" evidence="10">
    <location>
        <position position="323"/>
    </location>
    <ligand>
        <name>ATP</name>
        <dbReference type="ChEBI" id="CHEBI:30616"/>
    </ligand>
</feature>
<evidence type="ECO:0000256" key="9">
    <source>
        <dbReference type="ARBA" id="ARBA00047371"/>
    </source>
</evidence>
<dbReference type="NCBIfam" id="TIGR00224">
    <property type="entry name" value="pckA"/>
    <property type="match status" value="1"/>
</dbReference>
<dbReference type="HAMAP" id="MF_00453">
    <property type="entry name" value="PEPCK_ATP"/>
    <property type="match status" value="1"/>
</dbReference>
<keyword evidence="11" id="KW-0670">Pyruvate</keyword>
<keyword evidence="11" id="KW-0418">Kinase</keyword>
<evidence type="ECO:0000256" key="7">
    <source>
        <dbReference type="ARBA" id="ARBA00022840"/>
    </source>
</evidence>
<keyword evidence="11" id="KW-0808">Transferase</keyword>
<keyword evidence="6 10" id="KW-0210">Decarboxylase</keyword>
<feature type="binding site" evidence="10">
    <location>
        <position position="258"/>
    </location>
    <ligand>
        <name>Mn(2+)</name>
        <dbReference type="ChEBI" id="CHEBI:29035"/>
    </ligand>
</feature>
<dbReference type="EMBL" id="MCHY01000011">
    <property type="protein sequence ID" value="RKD21737.1"/>
    <property type="molecule type" value="Genomic_DNA"/>
</dbReference>
<dbReference type="GO" id="GO:0046872">
    <property type="term" value="F:metal ion binding"/>
    <property type="evidence" value="ECO:0007669"/>
    <property type="project" value="UniProtKB-KW"/>
</dbReference>
<dbReference type="Gene3D" id="3.40.449.10">
    <property type="entry name" value="Phosphoenolpyruvate Carboxykinase, domain 1"/>
    <property type="match status" value="1"/>
</dbReference>
<dbReference type="NCBIfam" id="NF006820">
    <property type="entry name" value="PRK09344.1-2"/>
    <property type="match status" value="1"/>
</dbReference>
<dbReference type="FunFam" id="2.170.8.10:FF:000001">
    <property type="entry name" value="Phosphoenolpyruvate carboxykinase (ATP)"/>
    <property type="match status" value="1"/>
</dbReference>
<feature type="binding site" evidence="10">
    <location>
        <begin position="442"/>
        <end position="443"/>
    </location>
    <ligand>
        <name>ATP</name>
        <dbReference type="ChEBI" id="CHEBI:30616"/>
    </ligand>
</feature>
<keyword evidence="8 10" id="KW-0456">Lyase</keyword>
<comment type="function">
    <text evidence="10">Involved in the gluconeogenesis. Catalyzes the conversion of oxaloacetate (OAA) to phosphoenolpyruvate (PEP) through direct phosphoryl transfer between the nucleoside triphosphate and OAA.</text>
</comment>
<evidence type="ECO:0000256" key="10">
    <source>
        <dbReference type="HAMAP-Rule" id="MF_00453"/>
    </source>
</evidence>
<feature type="binding site" evidence="10">
    <location>
        <position position="286"/>
    </location>
    <ligand>
        <name>ATP</name>
        <dbReference type="ChEBI" id="CHEBI:30616"/>
    </ligand>
</feature>
<feature type="binding site" evidence="10">
    <location>
        <position position="448"/>
    </location>
    <ligand>
        <name>ATP</name>
        <dbReference type="ChEBI" id="CHEBI:30616"/>
    </ligand>
</feature>
<comment type="catalytic activity">
    <reaction evidence="9 10">
        <text>oxaloacetate + ATP = phosphoenolpyruvate + ADP + CO2</text>
        <dbReference type="Rhea" id="RHEA:18617"/>
        <dbReference type="ChEBI" id="CHEBI:16452"/>
        <dbReference type="ChEBI" id="CHEBI:16526"/>
        <dbReference type="ChEBI" id="CHEBI:30616"/>
        <dbReference type="ChEBI" id="CHEBI:58702"/>
        <dbReference type="ChEBI" id="CHEBI:456216"/>
        <dbReference type="EC" id="4.1.1.49"/>
    </reaction>
</comment>
<feature type="binding site" evidence="10">
    <location>
        <position position="202"/>
    </location>
    <ligand>
        <name>Mn(2+)</name>
        <dbReference type="ChEBI" id="CHEBI:29035"/>
    </ligand>
</feature>
<feature type="binding site" evidence="10">
    <location>
        <position position="323"/>
    </location>
    <ligand>
        <name>substrate</name>
    </ligand>
</feature>
<keyword evidence="10" id="KW-0963">Cytoplasm</keyword>
<feature type="binding site" evidence="10">
    <location>
        <position position="221"/>
    </location>
    <ligand>
        <name>ATP</name>
        <dbReference type="ChEBI" id="CHEBI:30616"/>
    </ligand>
</feature>
<dbReference type="GO" id="GO:0006094">
    <property type="term" value="P:gluconeogenesis"/>
    <property type="evidence" value="ECO:0007669"/>
    <property type="project" value="UniProtKB-UniRule"/>
</dbReference>
<organism evidence="11 12">
    <name type="scientific">Ammoniphilus oxalaticus</name>
    <dbReference type="NCBI Taxonomy" id="66863"/>
    <lineage>
        <taxon>Bacteria</taxon>
        <taxon>Bacillati</taxon>
        <taxon>Bacillota</taxon>
        <taxon>Bacilli</taxon>
        <taxon>Bacillales</taxon>
        <taxon>Paenibacillaceae</taxon>
        <taxon>Aneurinibacillus group</taxon>
        <taxon>Ammoniphilus</taxon>
    </lineage>
</organism>
<evidence type="ECO:0000256" key="1">
    <source>
        <dbReference type="ARBA" id="ARBA00004742"/>
    </source>
</evidence>
<dbReference type="SUPFAM" id="SSF53795">
    <property type="entry name" value="PEP carboxykinase-like"/>
    <property type="match status" value="1"/>
</dbReference>
<dbReference type="NCBIfam" id="NF006821">
    <property type="entry name" value="PRK09344.1-3"/>
    <property type="match status" value="1"/>
</dbReference>
<dbReference type="Gene3D" id="2.170.8.10">
    <property type="entry name" value="Phosphoenolpyruvate Carboxykinase, domain 2"/>
    <property type="match status" value="1"/>
</dbReference>
<dbReference type="InterPro" id="IPR001272">
    <property type="entry name" value="PEP_carboxykinase_ATP"/>
</dbReference>
<gene>
    <name evidence="10" type="primary">pckA</name>
    <name evidence="11" type="ORF">BEP19_14015</name>
</gene>
<evidence type="ECO:0000313" key="12">
    <source>
        <dbReference type="Proteomes" id="UP000284219"/>
    </source>
</evidence>
<dbReference type="GO" id="GO:0016301">
    <property type="term" value="F:kinase activity"/>
    <property type="evidence" value="ECO:0007669"/>
    <property type="project" value="UniProtKB-KW"/>
</dbReference>
<keyword evidence="10" id="KW-0464">Manganese</keyword>
<dbReference type="InterPro" id="IPR008210">
    <property type="entry name" value="PEP_carboxykinase_N"/>
</dbReference>
<comment type="caution">
    <text evidence="11">The sequence shown here is derived from an EMBL/GenBank/DDBJ whole genome shotgun (WGS) entry which is preliminary data.</text>
</comment>
<keyword evidence="10" id="KW-0479">Metal-binding</keyword>
<feature type="binding site" evidence="10">
    <location>
        <position position="55"/>
    </location>
    <ligand>
        <name>substrate</name>
    </ligand>
</feature>
<evidence type="ECO:0000256" key="8">
    <source>
        <dbReference type="ARBA" id="ARBA00023239"/>
    </source>
</evidence>
<keyword evidence="12" id="KW-1185">Reference proteome</keyword>
<protein>
    <recommendedName>
        <fullName evidence="3 10">Phosphoenolpyruvate carboxykinase (ATP)</fullName>
        <shortName evidence="10">PCK</shortName>
        <shortName evidence="10">PEP carboxykinase</shortName>
        <shortName evidence="10">PEPCK</shortName>
        <ecNumber evidence="3 10">4.1.1.49</ecNumber>
    </recommendedName>
</protein>
<sequence>MEGKPSLQLRQILQSERVYFNLSTPQLIEEVIQRGEGMLTVSGALSVSTGKYTGRSPGDRYIVKEGSDRDHIAWGPSSAPVPINQSIEEIKFERLYQELLQYLGGKQLYVFEGAAGADAVHRIPIRVINEYAWQNLFAQQLFIHPSQEEPFEPNRAFTIVCAPGFEADPAQHGVNSEAFIIIHLSKRLIIIGGSSYAGEMKKSIFSVLNYLLPKQNVLSMHCSANVGKKGDVALFFGLSGTGKTTLSTDSERRLLGDDEHGWSERGVFNIEGGCYAKCIHLSAEQEPQIWNAIQFGSVLENVIIDKGTRVPDYNDGQLTENTRVAYPLSFIPGSIRSGVADHPRVIIFLTADAFGVLPPLAKLTKEQAVYHFLSGYTCKLAGTERGVTEPEVTFSACFGEPFLPLDPLVYARLFVEKIEKHATQVYLVNTGWTGGSYGTGSRIPLTYTRTLIKAAINGTIQQDAYVVDPIFGLSVPQAVAGVPSELLVTSNAWKDLNAYERAAKRLAQRFVQNFMRFKNVDRKIIEAGPTI</sequence>
<reference evidence="11 12" key="1">
    <citation type="submission" date="2016-08" db="EMBL/GenBank/DDBJ databases">
        <title>Novel Firmicute Genomes.</title>
        <authorList>
            <person name="Poppleton D.I."/>
            <person name="Gribaldo S."/>
        </authorList>
    </citation>
    <scope>NUCLEOTIDE SEQUENCE [LARGE SCALE GENOMIC DNA]</scope>
    <source>
        <strain evidence="11 12">RAOx-1</strain>
    </source>
</reference>
<keyword evidence="7 10" id="KW-0067">ATP-binding</keyword>
<comment type="subcellular location">
    <subcellularLocation>
        <location evidence="10">Cytoplasm</location>
    </subcellularLocation>
</comment>
<dbReference type="Gene3D" id="3.90.228.20">
    <property type="match status" value="1"/>
</dbReference>
<dbReference type="InterPro" id="IPR013035">
    <property type="entry name" value="PEP_carboxykinase_C"/>
</dbReference>
<comment type="pathway">
    <text evidence="1 10">Carbohydrate biosynthesis; gluconeogenesis.</text>
</comment>
<dbReference type="AlphaFoldDB" id="A0A419SEQ1"/>
<keyword evidence="4 10" id="KW-0312">Gluconeogenesis</keyword>
<feature type="binding site" evidence="10">
    <location>
        <position position="196"/>
    </location>
    <ligand>
        <name>substrate</name>
    </ligand>
</feature>
<dbReference type="GO" id="GO:0004612">
    <property type="term" value="F:phosphoenolpyruvate carboxykinase (ATP) activity"/>
    <property type="evidence" value="ECO:0007669"/>
    <property type="project" value="UniProtKB-UniRule"/>
</dbReference>
<dbReference type="RefSeq" id="WP_120190853.1">
    <property type="nucleotide sequence ID" value="NZ_MCHY01000011.1"/>
</dbReference>
<evidence type="ECO:0000256" key="5">
    <source>
        <dbReference type="ARBA" id="ARBA00022741"/>
    </source>
</evidence>
<dbReference type="EC" id="4.1.1.49" evidence="3 10"/>
<dbReference type="CDD" id="cd00484">
    <property type="entry name" value="PEPCK_ATP"/>
    <property type="match status" value="1"/>
</dbReference>
<dbReference type="Pfam" id="PF01293">
    <property type="entry name" value="PEPCK_ATP"/>
    <property type="match status" value="1"/>
</dbReference>
<proteinExistence type="inferred from homology"/>
<keyword evidence="5 10" id="KW-0547">Nucleotide-binding</keyword>
<evidence type="ECO:0000256" key="4">
    <source>
        <dbReference type="ARBA" id="ARBA00022432"/>
    </source>
</evidence>
<accession>A0A419SEQ1</accession>
<dbReference type="SUPFAM" id="SSF68923">
    <property type="entry name" value="PEP carboxykinase N-terminal domain"/>
    <property type="match status" value="1"/>
</dbReference>
<dbReference type="UniPathway" id="UPA00138"/>
<evidence type="ECO:0000256" key="3">
    <source>
        <dbReference type="ARBA" id="ARBA00012363"/>
    </source>
</evidence>